<keyword evidence="7" id="KW-1185">Reference proteome</keyword>
<dbReference type="Pfam" id="PF01497">
    <property type="entry name" value="Peripla_BP_2"/>
    <property type="match status" value="1"/>
</dbReference>
<dbReference type="GO" id="GO:0030288">
    <property type="term" value="C:outer membrane-bounded periplasmic space"/>
    <property type="evidence" value="ECO:0007669"/>
    <property type="project" value="TreeGrafter"/>
</dbReference>
<keyword evidence="3" id="KW-0813">Transport</keyword>
<dbReference type="InterPro" id="IPR051313">
    <property type="entry name" value="Bact_iron-sidero_bind"/>
</dbReference>
<evidence type="ECO:0000256" key="2">
    <source>
        <dbReference type="ARBA" id="ARBA00008814"/>
    </source>
</evidence>
<sequence>MTLHHDLSRRSVLTGTLGVLGALGLSACGSGDSGQAEQTGQTRSVTTDLGDVEVPVDPQQVVSADFFPAFILKDLGVTPAGVCEYSPELVHPAYEDLLSLPVIGPNGQPNVQEIAKLGPDLVVSMGYVSGKSTMQPVYDQLQAVAATIVLLSDSQAKFWKECADRLAPMIGKEAEAERLRTAYQDKIDQIAAQRADALAGSKWAYIAQGNNTGTWTLNMAGSALGGVLNDAGVQFGEAAAGRDENGQEYSYEQLNVINDCDVIVYPVTYDGTPRQPVQDVLDQSPFQDLPAVKAGKVFPMPNYSVASYRIATDALADIDKILAEL</sequence>
<dbReference type="InterPro" id="IPR006311">
    <property type="entry name" value="TAT_signal"/>
</dbReference>
<proteinExistence type="inferred from homology"/>
<feature type="domain" description="Fe/B12 periplasmic-binding" evidence="5">
    <location>
        <begin position="60"/>
        <end position="325"/>
    </location>
</feature>
<evidence type="ECO:0000259" key="5">
    <source>
        <dbReference type="PROSITE" id="PS50983"/>
    </source>
</evidence>
<reference evidence="6" key="1">
    <citation type="submission" date="2020-12" db="EMBL/GenBank/DDBJ databases">
        <title>Prauserella sp. ASG 168, a novel actinomycete isolated from cave rock.</title>
        <authorList>
            <person name="Suriyachadkun C."/>
        </authorList>
    </citation>
    <scope>NUCLEOTIDE SEQUENCE</scope>
    <source>
        <strain evidence="6">ASG 168</strain>
    </source>
</reference>
<evidence type="ECO:0000256" key="4">
    <source>
        <dbReference type="ARBA" id="ARBA00022729"/>
    </source>
</evidence>
<dbReference type="Proteomes" id="UP000635245">
    <property type="component" value="Unassembled WGS sequence"/>
</dbReference>
<comment type="similarity">
    <text evidence="2">Belongs to the bacterial solute-binding protein 8 family.</text>
</comment>
<dbReference type="SUPFAM" id="SSF53807">
    <property type="entry name" value="Helical backbone' metal receptor"/>
    <property type="match status" value="1"/>
</dbReference>
<accession>A0A934QQ62</accession>
<name>A0A934QQ62_9PSEU</name>
<evidence type="ECO:0000313" key="6">
    <source>
        <dbReference type="EMBL" id="MBK1783694.1"/>
    </source>
</evidence>
<evidence type="ECO:0000256" key="3">
    <source>
        <dbReference type="ARBA" id="ARBA00022448"/>
    </source>
</evidence>
<comment type="caution">
    <text evidence="6">The sequence shown here is derived from an EMBL/GenBank/DDBJ whole genome shotgun (WGS) entry which is preliminary data.</text>
</comment>
<dbReference type="PROSITE" id="PS51318">
    <property type="entry name" value="TAT"/>
    <property type="match status" value="1"/>
</dbReference>
<dbReference type="GO" id="GO:1901678">
    <property type="term" value="P:iron coordination entity transport"/>
    <property type="evidence" value="ECO:0007669"/>
    <property type="project" value="UniProtKB-ARBA"/>
</dbReference>
<evidence type="ECO:0000313" key="7">
    <source>
        <dbReference type="Proteomes" id="UP000635245"/>
    </source>
</evidence>
<dbReference type="PANTHER" id="PTHR30532:SF1">
    <property type="entry name" value="IRON(3+)-HYDROXAMATE-BINDING PROTEIN FHUD"/>
    <property type="match status" value="1"/>
</dbReference>
<comment type="subcellular location">
    <subcellularLocation>
        <location evidence="1">Cell envelope</location>
    </subcellularLocation>
</comment>
<protein>
    <submittedName>
        <fullName evidence="6">ABC transporter substrate-binding protein</fullName>
    </submittedName>
</protein>
<keyword evidence="4" id="KW-0732">Signal</keyword>
<dbReference type="InterPro" id="IPR002491">
    <property type="entry name" value="ABC_transptr_periplasmic_BD"/>
</dbReference>
<dbReference type="PROSITE" id="PS50983">
    <property type="entry name" value="FE_B12_PBP"/>
    <property type="match status" value="1"/>
</dbReference>
<dbReference type="PANTHER" id="PTHR30532">
    <property type="entry name" value="IRON III DICITRATE-BINDING PERIPLASMIC PROTEIN"/>
    <property type="match status" value="1"/>
</dbReference>
<dbReference type="EMBL" id="JAENJH010000001">
    <property type="protein sequence ID" value="MBK1783694.1"/>
    <property type="molecule type" value="Genomic_DNA"/>
</dbReference>
<dbReference type="AlphaFoldDB" id="A0A934QQ62"/>
<dbReference type="RefSeq" id="WP_200315202.1">
    <property type="nucleotide sequence ID" value="NZ_JAENJH010000001.1"/>
</dbReference>
<dbReference type="Gene3D" id="3.40.50.1980">
    <property type="entry name" value="Nitrogenase molybdenum iron protein domain"/>
    <property type="match status" value="2"/>
</dbReference>
<evidence type="ECO:0000256" key="1">
    <source>
        <dbReference type="ARBA" id="ARBA00004196"/>
    </source>
</evidence>
<organism evidence="6 7">
    <name type="scientific">Prauserella cavernicola</name>
    <dbReference type="NCBI Taxonomy" id="2800127"/>
    <lineage>
        <taxon>Bacteria</taxon>
        <taxon>Bacillati</taxon>
        <taxon>Actinomycetota</taxon>
        <taxon>Actinomycetes</taxon>
        <taxon>Pseudonocardiales</taxon>
        <taxon>Pseudonocardiaceae</taxon>
        <taxon>Prauserella</taxon>
    </lineage>
</organism>
<gene>
    <name evidence="6" type="ORF">JHE00_05085</name>
</gene>